<comment type="caution">
    <text evidence="4">The sequence shown here is derived from an EMBL/GenBank/DDBJ whole genome shotgun (WGS) entry which is preliminary data.</text>
</comment>
<gene>
    <name evidence="4" type="ORF">BV898_18626</name>
</gene>
<dbReference type="InterPro" id="IPR001357">
    <property type="entry name" value="BRCT_dom"/>
</dbReference>
<dbReference type="GO" id="GO:0033314">
    <property type="term" value="P:mitotic DNA replication checkpoint signaling"/>
    <property type="evidence" value="ECO:0007669"/>
    <property type="project" value="TreeGrafter"/>
</dbReference>
<dbReference type="SUPFAM" id="SSF52113">
    <property type="entry name" value="BRCT domain"/>
    <property type="match status" value="3"/>
</dbReference>
<evidence type="ECO:0000313" key="4">
    <source>
        <dbReference type="EMBL" id="OWA54215.1"/>
    </source>
</evidence>
<dbReference type="AlphaFoldDB" id="A0A9X6RNN4"/>
<organism evidence="4 5">
    <name type="scientific">Hypsibius exemplaris</name>
    <name type="common">Freshwater tardigrade</name>
    <dbReference type="NCBI Taxonomy" id="2072580"/>
    <lineage>
        <taxon>Eukaryota</taxon>
        <taxon>Metazoa</taxon>
        <taxon>Ecdysozoa</taxon>
        <taxon>Tardigrada</taxon>
        <taxon>Eutardigrada</taxon>
        <taxon>Parachela</taxon>
        <taxon>Hypsibioidea</taxon>
        <taxon>Hypsibiidae</taxon>
        <taxon>Hypsibius</taxon>
    </lineage>
</organism>
<dbReference type="FunFam" id="3.40.50.10190:FF:000018">
    <property type="entry name" value="DNA topoisomerase 2-binding protein 1"/>
    <property type="match status" value="1"/>
</dbReference>
<dbReference type="CDD" id="cd17738">
    <property type="entry name" value="BRCT_TopBP1_rpt7"/>
    <property type="match status" value="1"/>
</dbReference>
<feature type="compositionally biased region" description="Polar residues" evidence="2">
    <location>
        <begin position="327"/>
        <end position="337"/>
    </location>
</feature>
<feature type="region of interest" description="Disordered" evidence="2">
    <location>
        <begin position="506"/>
        <end position="535"/>
    </location>
</feature>
<dbReference type="InterPro" id="IPR036420">
    <property type="entry name" value="BRCT_dom_sf"/>
</dbReference>
<dbReference type="GO" id="GO:0006270">
    <property type="term" value="P:DNA replication initiation"/>
    <property type="evidence" value="ECO:0007669"/>
    <property type="project" value="TreeGrafter"/>
</dbReference>
<dbReference type="Pfam" id="PF12738">
    <property type="entry name" value="PTCB-BRCT"/>
    <property type="match status" value="1"/>
</dbReference>
<evidence type="ECO:0000256" key="1">
    <source>
        <dbReference type="ARBA" id="ARBA00022737"/>
    </source>
</evidence>
<feature type="region of interest" description="Disordered" evidence="2">
    <location>
        <begin position="422"/>
        <end position="487"/>
    </location>
</feature>
<dbReference type="GO" id="GO:0007095">
    <property type="term" value="P:mitotic G2 DNA damage checkpoint signaling"/>
    <property type="evidence" value="ECO:0007669"/>
    <property type="project" value="TreeGrafter"/>
</dbReference>
<feature type="compositionally biased region" description="Low complexity" evidence="2">
    <location>
        <begin position="516"/>
        <end position="529"/>
    </location>
</feature>
<dbReference type="Proteomes" id="UP000192578">
    <property type="component" value="Unassembled WGS sequence"/>
</dbReference>
<evidence type="ECO:0000259" key="3">
    <source>
        <dbReference type="PROSITE" id="PS50172"/>
    </source>
</evidence>
<feature type="region of interest" description="Disordered" evidence="2">
    <location>
        <begin position="325"/>
        <end position="349"/>
    </location>
</feature>
<dbReference type="PANTHER" id="PTHR13561">
    <property type="entry name" value="DNA REPLICATION REGULATOR DPB11-RELATED"/>
    <property type="match status" value="1"/>
</dbReference>
<feature type="compositionally biased region" description="Basic and acidic residues" evidence="2">
    <location>
        <begin position="433"/>
        <end position="443"/>
    </location>
</feature>
<feature type="compositionally biased region" description="Polar residues" evidence="2">
    <location>
        <begin position="476"/>
        <end position="487"/>
    </location>
</feature>
<keyword evidence="5" id="KW-1185">Reference proteome</keyword>
<sequence>MARGAVPMEFPERNAVRQHSDEVKLEAMPLDVHCVHQEGVEFRAALMEAFKVLLQNQSGTVRARWKTEDEIPHLLSTSPSTKDTVFVCEDFHGATFNLLRSRNFKIVGPECITGQQNVLHMDGDNSTNPPLFNTLLQGIVVCFSGFTVKQMKNMQEKILLMGGSTSGSLRPSVTHLVAKSVNTEKYLAATGAGMKIMQSSWVDTMWKQSLLGNYAGRDEVLELEEETHALPYLQGLTIFICPDLNKKTGGSYQGLVEKGGATLATNIRDKAITHYVCKNSPLDDALDGVPCVQITWLLECARARLCQKWAPYLILPTRAVEVPSLPSRASWSRPTSGNRKRTLSPPSSSHSAFVVKRAITTPKTISDVPFLPPSSPFNAVTASKACTPRSGESTPLNASFGFELSESSPKHRTCRSASRKLAAAVDGPSASKMFHDENARDGLSEDTSPTKKLLTADSTSTKMSHTEDSAPPALVPQTQASNSATDAQLTGSEATVCVVQTVKPPAKLSPHKHLPSSHLSSQHSISQSSTNSASRDMDLARRILDMPKPNLQGRKSLGGKSPRKLSMEKMLRPGRSSWNPLFPYSLMSPLAEDSCSPPSPAIEWEEELETSANLREDKQNECPSSSSIVTETPTKRGVFMILRMPGIDTKESTTLSDKITALGSSCIDSPAYDPTGTHLVCERPRLTEKFISCVAAGVWVLHPQYIHDSAKAGVLLEEEPYEWGNVFAAKYNLDLLDQELSWASTAHWWRQYIARTGEKAYYNFRVILSPDIPRIQAYKNVIRAGGGTILSMEDNAAAASATHLLHNFKLSEEEKLQAFRSTLPGLTAPSHSKGFLEGFLKEKAVGHIELRKRCYAQTVPRRVSTQSVMRSRSSDLFGGSARKSPRIDPPSFQSLIS</sequence>
<feature type="domain" description="BRCT" evidence="3">
    <location>
        <begin position="228"/>
        <end position="314"/>
    </location>
</feature>
<dbReference type="PANTHER" id="PTHR13561:SF20">
    <property type="entry name" value="DNA TOPOISOMERASE 2-BINDING PROTEIN 1"/>
    <property type="match status" value="1"/>
</dbReference>
<dbReference type="OrthoDB" id="251770at2759"/>
<evidence type="ECO:0000256" key="2">
    <source>
        <dbReference type="SAM" id="MobiDB-lite"/>
    </source>
</evidence>
<protein>
    <submittedName>
        <fullName evidence="4">DNA topoisomerase 2-binding protein 1</fullName>
    </submittedName>
</protein>
<dbReference type="EMBL" id="MTYJ01000381">
    <property type="protein sequence ID" value="OWA54215.1"/>
    <property type="molecule type" value="Genomic_DNA"/>
</dbReference>
<keyword evidence="1" id="KW-0677">Repeat</keyword>
<dbReference type="Pfam" id="PF00533">
    <property type="entry name" value="BRCT"/>
    <property type="match status" value="1"/>
</dbReference>
<dbReference type="Gene3D" id="3.40.50.10190">
    <property type="entry name" value="BRCT domain"/>
    <property type="match status" value="5"/>
</dbReference>
<proteinExistence type="predicted"/>
<reference evidence="5" key="1">
    <citation type="submission" date="2017-01" db="EMBL/GenBank/DDBJ databases">
        <title>Comparative genomics of anhydrobiosis in the tardigrade Hypsibius dujardini.</title>
        <authorList>
            <person name="Yoshida Y."/>
            <person name="Koutsovoulos G."/>
            <person name="Laetsch D."/>
            <person name="Stevens L."/>
            <person name="Kumar S."/>
            <person name="Horikawa D."/>
            <person name="Ishino K."/>
            <person name="Komine S."/>
            <person name="Tomita M."/>
            <person name="Blaxter M."/>
            <person name="Arakawa K."/>
        </authorList>
    </citation>
    <scope>NUCLEOTIDE SEQUENCE [LARGE SCALE GENOMIC DNA]</scope>
    <source>
        <strain evidence="5">Z151</strain>
    </source>
</reference>
<dbReference type="PROSITE" id="PS50172">
    <property type="entry name" value="BRCT"/>
    <property type="match status" value="2"/>
</dbReference>
<evidence type="ECO:0000313" key="5">
    <source>
        <dbReference type="Proteomes" id="UP000192578"/>
    </source>
</evidence>
<dbReference type="SMART" id="SM00292">
    <property type="entry name" value="BRCT"/>
    <property type="match status" value="3"/>
</dbReference>
<feature type="region of interest" description="Disordered" evidence="2">
    <location>
        <begin position="866"/>
        <end position="897"/>
    </location>
</feature>
<feature type="domain" description="BRCT" evidence="3">
    <location>
        <begin position="131"/>
        <end position="202"/>
    </location>
</feature>
<name>A0A9X6RNN4_HYPEX</name>
<accession>A0A9X6RNN4</accession>